<accession>A0AAE1DCN8</accession>
<name>A0AAE1DCN8_9GAST</name>
<feature type="compositionally biased region" description="Polar residues" evidence="1">
    <location>
        <begin position="534"/>
        <end position="543"/>
    </location>
</feature>
<dbReference type="Proteomes" id="UP001283361">
    <property type="component" value="Unassembled WGS sequence"/>
</dbReference>
<comment type="caution">
    <text evidence="2">The sequence shown here is derived from an EMBL/GenBank/DDBJ whole genome shotgun (WGS) entry which is preliminary data.</text>
</comment>
<evidence type="ECO:0000313" key="2">
    <source>
        <dbReference type="EMBL" id="KAK3765646.1"/>
    </source>
</evidence>
<dbReference type="EMBL" id="JAWDGP010004279">
    <property type="protein sequence ID" value="KAK3765646.1"/>
    <property type="molecule type" value="Genomic_DNA"/>
</dbReference>
<evidence type="ECO:0000313" key="3">
    <source>
        <dbReference type="Proteomes" id="UP001283361"/>
    </source>
</evidence>
<feature type="compositionally biased region" description="Polar residues" evidence="1">
    <location>
        <begin position="433"/>
        <end position="455"/>
    </location>
</feature>
<feature type="region of interest" description="Disordered" evidence="1">
    <location>
        <begin position="226"/>
        <end position="263"/>
    </location>
</feature>
<evidence type="ECO:0000256" key="1">
    <source>
        <dbReference type="SAM" id="MobiDB-lite"/>
    </source>
</evidence>
<feature type="region of interest" description="Disordered" evidence="1">
    <location>
        <begin position="164"/>
        <end position="183"/>
    </location>
</feature>
<dbReference type="AlphaFoldDB" id="A0AAE1DCN8"/>
<reference evidence="2" key="1">
    <citation type="journal article" date="2023" name="G3 (Bethesda)">
        <title>A reference genome for the long-term kleptoplast-retaining sea slug Elysia crispata morphotype clarki.</title>
        <authorList>
            <person name="Eastman K.E."/>
            <person name="Pendleton A.L."/>
            <person name="Shaikh M.A."/>
            <person name="Suttiyut T."/>
            <person name="Ogas R."/>
            <person name="Tomko P."/>
            <person name="Gavelis G."/>
            <person name="Widhalm J.R."/>
            <person name="Wisecaver J.H."/>
        </authorList>
    </citation>
    <scope>NUCLEOTIDE SEQUENCE</scope>
    <source>
        <strain evidence="2">ECLA1</strain>
    </source>
</reference>
<keyword evidence="3" id="KW-1185">Reference proteome</keyword>
<feature type="compositionally biased region" description="Basic and acidic residues" evidence="1">
    <location>
        <begin position="232"/>
        <end position="246"/>
    </location>
</feature>
<feature type="region of interest" description="Disordered" evidence="1">
    <location>
        <begin position="433"/>
        <end position="589"/>
    </location>
</feature>
<protein>
    <submittedName>
        <fullName evidence="2">Uncharacterized protein</fullName>
    </submittedName>
</protein>
<gene>
    <name evidence="2" type="ORF">RRG08_063683</name>
</gene>
<sequence>MEDNYFLCSVTFLSLYSPGWPILSVTIRLDIGFLAYLTTRGKYNSKKIFSYGVKVWQRRSEDASRARKAGAAVEAVVRLVVPSDAAAVERAVATESKTLPRTCIVPPQTNAKIFIHVFVRGEVSVILDHQLSQSVYIVGEENSKPNDPKSESSVLEVHEDGREGINENFDTNNVSSTIPTSKSLSSVASRQSVEVYYLKNKEFARNNQTSDSHSDCEVDRVVFIPSSYKPSNDTRPELKAVDKNTQEDQQESSELCKSPREEPDKELFNGLISKAPSCFHSSASPPTTPLRIRPSLFYSSRPEQPLYSRMVATSSSQQTIYRSVPPRPLSFGLSDMLDPRSLGYMGGRLRSSTAPISSNTPEEFAHRFKARPTTRPRIIEFDGSSVTPKGRHAIHQHPAVSNGFPTARAKIYIGQLKARSPSDLTETQLSATAASSRSQHSSGRLQLTPLHSSPSILVGGGGTSSTTTTTIAPHSSHGYHINHASPSPAPLPAAHVTHKALQGQQQQQQRLDKASVGFSGSTSGSAKASHHQQHSTNGSSSIRMLSKSASSLGQHGAAGGGRSSASTLKPSDSLREASQSTDLVTSIPHDLHPDLSDHIHNPELLLTSSEGCDDLCALPPPKKVLPKRELPWVFRYKVKRGMNTLSKIMASKPPQSALHPGQAFT</sequence>
<proteinExistence type="predicted"/>
<organism evidence="2 3">
    <name type="scientific">Elysia crispata</name>
    <name type="common">lettuce slug</name>
    <dbReference type="NCBI Taxonomy" id="231223"/>
    <lineage>
        <taxon>Eukaryota</taxon>
        <taxon>Metazoa</taxon>
        <taxon>Spiralia</taxon>
        <taxon>Lophotrochozoa</taxon>
        <taxon>Mollusca</taxon>
        <taxon>Gastropoda</taxon>
        <taxon>Heterobranchia</taxon>
        <taxon>Euthyneura</taxon>
        <taxon>Panpulmonata</taxon>
        <taxon>Sacoglossa</taxon>
        <taxon>Placobranchoidea</taxon>
        <taxon>Plakobranchidae</taxon>
        <taxon>Elysia</taxon>
    </lineage>
</organism>